<keyword evidence="3" id="KW-1185">Reference proteome</keyword>
<dbReference type="SUPFAM" id="SSF52266">
    <property type="entry name" value="SGNH hydrolase"/>
    <property type="match status" value="1"/>
</dbReference>
<dbReference type="InterPro" id="IPR051532">
    <property type="entry name" value="Ester_Hydrolysis_Enzymes"/>
</dbReference>
<feature type="domain" description="SGNH hydrolase-type esterase" evidence="1">
    <location>
        <begin position="406"/>
        <end position="587"/>
    </location>
</feature>
<dbReference type="Pfam" id="PF13472">
    <property type="entry name" value="Lipase_GDSL_2"/>
    <property type="match status" value="1"/>
</dbReference>
<comment type="caution">
    <text evidence="2">The sequence shown here is derived from an EMBL/GenBank/DDBJ whole genome shotgun (WGS) entry which is preliminary data.</text>
</comment>
<proteinExistence type="predicted"/>
<gene>
    <name evidence="2" type="ORF">LPAF129_04220</name>
</gene>
<dbReference type="Gene3D" id="3.40.50.1110">
    <property type="entry name" value="SGNH hydrolase"/>
    <property type="match status" value="1"/>
</dbReference>
<protein>
    <recommendedName>
        <fullName evidence="1">SGNH hydrolase-type esterase domain-containing protein</fullName>
    </recommendedName>
</protein>
<organism evidence="2 3">
    <name type="scientific">Ligilactobacillus pabuli</name>
    <dbReference type="NCBI Taxonomy" id="2886039"/>
    <lineage>
        <taxon>Bacteria</taxon>
        <taxon>Bacillati</taxon>
        <taxon>Bacillota</taxon>
        <taxon>Bacilli</taxon>
        <taxon>Lactobacillales</taxon>
        <taxon>Lactobacillaceae</taxon>
        <taxon>Ligilactobacillus</taxon>
    </lineage>
</organism>
<name>A0ABQ5JGU2_9LACO</name>
<dbReference type="InterPro" id="IPR013830">
    <property type="entry name" value="SGNH_hydro"/>
</dbReference>
<dbReference type="RefSeq" id="WP_244054514.1">
    <property type="nucleotide sequence ID" value="NZ_BQXH01000003.1"/>
</dbReference>
<evidence type="ECO:0000259" key="1">
    <source>
        <dbReference type="Pfam" id="PF13472"/>
    </source>
</evidence>
<accession>A0ABQ5JGU2</accession>
<dbReference type="InterPro" id="IPR036514">
    <property type="entry name" value="SGNH_hydro_sf"/>
</dbReference>
<evidence type="ECO:0000313" key="3">
    <source>
        <dbReference type="Proteomes" id="UP001055149"/>
    </source>
</evidence>
<evidence type="ECO:0000313" key="2">
    <source>
        <dbReference type="EMBL" id="GKS80737.1"/>
    </source>
</evidence>
<reference evidence="2" key="1">
    <citation type="journal article" date="2022" name="Int. J. Syst. Evol. Microbiol.">
        <title>A novel species of lactic acid bacteria, Ligilactobacillus pabuli sp. nov., isolated from alfalfa silage.</title>
        <authorList>
            <person name="Tohno M."/>
            <person name="Tanizawa Y."/>
            <person name="Sawada H."/>
            <person name="Sakamoto M."/>
            <person name="Ohkuma M."/>
            <person name="Kobayashi H."/>
        </authorList>
    </citation>
    <scope>NUCLEOTIDE SEQUENCE</scope>
    <source>
        <strain evidence="2">AF129</strain>
    </source>
</reference>
<dbReference type="PANTHER" id="PTHR30383">
    <property type="entry name" value="THIOESTERASE 1/PROTEASE 1/LYSOPHOSPHOLIPASE L1"/>
    <property type="match status" value="1"/>
</dbReference>
<dbReference type="PANTHER" id="PTHR30383:SF5">
    <property type="entry name" value="SGNH HYDROLASE-TYPE ESTERASE DOMAIN-CONTAINING PROTEIN"/>
    <property type="match status" value="1"/>
</dbReference>
<dbReference type="EMBL" id="BQXH01000003">
    <property type="protein sequence ID" value="GKS80737.1"/>
    <property type="molecule type" value="Genomic_DNA"/>
</dbReference>
<dbReference type="Proteomes" id="UP001055149">
    <property type="component" value="Unassembled WGS sequence"/>
</dbReference>
<sequence length="603" mass="64986">MEMDKVETREDTHFDQSKLNSIAEISNTIRHDPSAYSVRGAMAQQGEALVKLIQEEGGNQSAEVAEARGSFGTLGMRESAQDNAIYTAQSDAVAGVQQSTEAINLARNLSSGGPAGVFDTVNDLKNAFPSGDSRVYLVLADGKVYYYSYTKGWTAAVVYQATGLPDNGITSSKLAYNAQYGEIVCAGISISPEKMQVIITNCYRVTSSILSFNVNKSITVALTPTTATGFFIAFNTTNSTFRSTTNISSITNDEVYLGWLSVTPSGVTHNLRGNNVTVDNAPDLTTNFVVASQKPAIVDVANKTIDFSKTGGYCRVFYTDQQWVDLKAKNPSPVDISANGANSSFIFVNKDSGVVTADSGINNRGNRTLLGYITWGDFMEHDLGSLRVEFVDYPTKVSVGGMSYVAIGDSITASYNIVKWASIVAGALNLPSMQNLGIKGATYSVRDGHEDSAVDKINDVKGDLITISYGVNDFHAGLPLGTFGSSNTKELYGALDYVYSTVIANNPNSRILVITPMKQHGYNEAPDSYTKNSQGLLQADYVQAIKEVAGKYALPVIDMYNNSGMSPFSEAQATQYFRDGLHPNQAGEYVYARKIVEAIKSLS</sequence>